<keyword evidence="1" id="KW-0732">Signal</keyword>
<name>A0ABP9AIP0_9GAMM</name>
<evidence type="ECO:0000313" key="3">
    <source>
        <dbReference type="Proteomes" id="UP001499959"/>
    </source>
</evidence>
<dbReference type="RefSeq" id="WP_345301338.1">
    <property type="nucleotide sequence ID" value="NZ_BAABJE010000001.1"/>
</dbReference>
<evidence type="ECO:0000256" key="1">
    <source>
        <dbReference type="SAM" id="SignalP"/>
    </source>
</evidence>
<dbReference type="EMBL" id="BAABJE010000001">
    <property type="protein sequence ID" value="GAA4780941.1"/>
    <property type="molecule type" value="Genomic_DNA"/>
</dbReference>
<sequence>MRLRSAFVALSLIAVSIAAAVSVAAVAADRAQPAAAALADAPSPVPLLWKVSDADNEIYLLGSFHMLKPSDYPLSKDVDGAFDDAETVVFELSPEEMSSPALGMAMGQAALRRDGTTLDSELPAPVAEKLRAWNEANAASLQKIGLAPQVFQMFEPWFVGLTISIVEMNKLGLDPAIGLDMHLSDRARKASKPTLGLEQGSEQIAVFDGMGKDEQLQFLEESLNEADDATVEIEKLHGAWRRGDATALWNGMAAEMRTQYPALYRRINVARNDAWVPKLQRMLDGETRDDTLVVVGALHLLGDDGVVEKLRAKGYTVERICSACAAD</sequence>
<dbReference type="Pfam" id="PF01963">
    <property type="entry name" value="TraB_PrgY_gumN"/>
    <property type="match status" value="1"/>
</dbReference>
<proteinExistence type="predicted"/>
<accession>A0ABP9AIP0</accession>
<protein>
    <submittedName>
        <fullName evidence="2">TraB/GumN family protein</fullName>
    </submittedName>
</protein>
<dbReference type="CDD" id="cd14789">
    <property type="entry name" value="Tiki"/>
    <property type="match status" value="1"/>
</dbReference>
<feature type="signal peptide" evidence="1">
    <location>
        <begin position="1"/>
        <end position="27"/>
    </location>
</feature>
<dbReference type="InterPro" id="IPR047111">
    <property type="entry name" value="YbaP-like"/>
</dbReference>
<organism evidence="2 3">
    <name type="scientific">Lysobacter hankyongensis</name>
    <dbReference type="NCBI Taxonomy" id="1176535"/>
    <lineage>
        <taxon>Bacteria</taxon>
        <taxon>Pseudomonadati</taxon>
        <taxon>Pseudomonadota</taxon>
        <taxon>Gammaproteobacteria</taxon>
        <taxon>Lysobacterales</taxon>
        <taxon>Lysobacteraceae</taxon>
        <taxon>Lysobacter</taxon>
    </lineage>
</organism>
<dbReference type="PANTHER" id="PTHR40590">
    <property type="entry name" value="CYTOPLASMIC PROTEIN-RELATED"/>
    <property type="match status" value="1"/>
</dbReference>
<gene>
    <name evidence="2" type="ORF">GCM10023307_01240</name>
</gene>
<reference evidence="3" key="1">
    <citation type="journal article" date="2019" name="Int. J. Syst. Evol. Microbiol.">
        <title>The Global Catalogue of Microorganisms (GCM) 10K type strain sequencing project: providing services to taxonomists for standard genome sequencing and annotation.</title>
        <authorList>
            <consortium name="The Broad Institute Genomics Platform"/>
            <consortium name="The Broad Institute Genome Sequencing Center for Infectious Disease"/>
            <person name="Wu L."/>
            <person name="Ma J."/>
        </authorList>
    </citation>
    <scope>NUCLEOTIDE SEQUENCE [LARGE SCALE GENOMIC DNA]</scope>
    <source>
        <strain evidence="3">JCM 18204</strain>
    </source>
</reference>
<dbReference type="Proteomes" id="UP001499959">
    <property type="component" value="Unassembled WGS sequence"/>
</dbReference>
<keyword evidence="3" id="KW-1185">Reference proteome</keyword>
<dbReference type="PANTHER" id="PTHR40590:SF1">
    <property type="entry name" value="CYTOPLASMIC PROTEIN"/>
    <property type="match status" value="1"/>
</dbReference>
<evidence type="ECO:0000313" key="2">
    <source>
        <dbReference type="EMBL" id="GAA4780941.1"/>
    </source>
</evidence>
<feature type="chain" id="PRO_5046932268" evidence="1">
    <location>
        <begin position="28"/>
        <end position="327"/>
    </location>
</feature>
<dbReference type="InterPro" id="IPR002816">
    <property type="entry name" value="TraB/PrgY/GumN_fam"/>
</dbReference>
<comment type="caution">
    <text evidence="2">The sequence shown here is derived from an EMBL/GenBank/DDBJ whole genome shotgun (WGS) entry which is preliminary data.</text>
</comment>